<comment type="catalytic activity">
    <reaction evidence="11">
        <text>L-threonine + hydrogencarbonate + ATP = L-threonylcarbamoyladenylate + diphosphate + H2O</text>
        <dbReference type="Rhea" id="RHEA:36407"/>
        <dbReference type="ChEBI" id="CHEBI:15377"/>
        <dbReference type="ChEBI" id="CHEBI:17544"/>
        <dbReference type="ChEBI" id="CHEBI:30616"/>
        <dbReference type="ChEBI" id="CHEBI:33019"/>
        <dbReference type="ChEBI" id="CHEBI:57926"/>
        <dbReference type="ChEBI" id="CHEBI:73682"/>
        <dbReference type="EC" id="2.7.7.87"/>
    </reaction>
</comment>
<evidence type="ECO:0000313" key="14">
    <source>
        <dbReference type="Proteomes" id="UP000229502"/>
    </source>
</evidence>
<dbReference type="SUPFAM" id="SSF52540">
    <property type="entry name" value="P-loop containing nucleoside triphosphate hydrolases"/>
    <property type="match status" value="1"/>
</dbReference>
<dbReference type="GO" id="GO:0002949">
    <property type="term" value="P:tRNA threonylcarbamoyladenosine modification"/>
    <property type="evidence" value="ECO:0007669"/>
    <property type="project" value="InterPro"/>
</dbReference>
<organism evidence="13 14">
    <name type="scientific">Candidatus Shapirobacteria bacterium CG07_land_8_20_14_0_80_39_18</name>
    <dbReference type="NCBI Taxonomy" id="1974882"/>
    <lineage>
        <taxon>Bacteria</taxon>
        <taxon>Candidatus Shapironibacteriota</taxon>
    </lineage>
</organism>
<evidence type="ECO:0000256" key="1">
    <source>
        <dbReference type="ARBA" id="ARBA00004496"/>
    </source>
</evidence>
<dbReference type="GO" id="GO:0005737">
    <property type="term" value="C:cytoplasm"/>
    <property type="evidence" value="ECO:0007669"/>
    <property type="project" value="UniProtKB-SubCell"/>
</dbReference>
<evidence type="ECO:0000256" key="5">
    <source>
        <dbReference type="ARBA" id="ARBA00022679"/>
    </source>
</evidence>
<evidence type="ECO:0000259" key="12">
    <source>
        <dbReference type="PROSITE" id="PS51163"/>
    </source>
</evidence>
<dbReference type="SUPFAM" id="SSF55821">
    <property type="entry name" value="YrdC/RibB"/>
    <property type="match status" value="1"/>
</dbReference>
<evidence type="ECO:0000313" key="13">
    <source>
        <dbReference type="EMBL" id="PIU34232.1"/>
    </source>
</evidence>
<dbReference type="GO" id="GO:0003725">
    <property type="term" value="F:double-stranded RNA binding"/>
    <property type="evidence" value="ECO:0007669"/>
    <property type="project" value="InterPro"/>
</dbReference>
<dbReference type="InterPro" id="IPR017945">
    <property type="entry name" value="DHBP_synth_RibB-like_a/b_dom"/>
</dbReference>
<dbReference type="Gene3D" id="3.40.50.300">
    <property type="entry name" value="P-loop containing nucleotide triphosphate hydrolases"/>
    <property type="match status" value="1"/>
</dbReference>
<keyword evidence="8" id="KW-0547">Nucleotide-binding</keyword>
<keyword evidence="9" id="KW-0067">ATP-binding</keyword>
<dbReference type="GO" id="GO:0006450">
    <property type="term" value="P:regulation of translational fidelity"/>
    <property type="evidence" value="ECO:0007669"/>
    <property type="project" value="TreeGrafter"/>
</dbReference>
<dbReference type="InterPro" id="IPR003442">
    <property type="entry name" value="T6A_TsaE"/>
</dbReference>
<gene>
    <name evidence="13" type="ORF">COT03_02330</name>
</gene>
<dbReference type="Pfam" id="PF01300">
    <property type="entry name" value="Sua5_yciO_yrdC"/>
    <property type="match status" value="1"/>
</dbReference>
<keyword evidence="7" id="KW-0548">Nucleotidyltransferase</keyword>
<dbReference type="GO" id="GO:0061710">
    <property type="term" value="F:L-threonylcarbamoyladenylate synthase"/>
    <property type="evidence" value="ECO:0007669"/>
    <property type="project" value="UniProtKB-EC"/>
</dbReference>
<dbReference type="PROSITE" id="PS51163">
    <property type="entry name" value="YRDC"/>
    <property type="match status" value="1"/>
</dbReference>
<dbReference type="InterPro" id="IPR050156">
    <property type="entry name" value="TC-AMP_synthase_SUA5"/>
</dbReference>
<evidence type="ECO:0000256" key="7">
    <source>
        <dbReference type="ARBA" id="ARBA00022695"/>
    </source>
</evidence>
<dbReference type="Proteomes" id="UP000229502">
    <property type="component" value="Unassembled WGS sequence"/>
</dbReference>
<dbReference type="Pfam" id="PF02367">
    <property type="entry name" value="TsaE"/>
    <property type="match status" value="2"/>
</dbReference>
<evidence type="ECO:0000256" key="6">
    <source>
        <dbReference type="ARBA" id="ARBA00022694"/>
    </source>
</evidence>
<name>A0A2M6YR24_9BACT</name>
<dbReference type="Gene3D" id="3.90.870.10">
    <property type="entry name" value="DHBP synthase"/>
    <property type="match status" value="1"/>
</dbReference>
<evidence type="ECO:0000256" key="11">
    <source>
        <dbReference type="ARBA" id="ARBA00048366"/>
    </source>
</evidence>
<dbReference type="InterPro" id="IPR027417">
    <property type="entry name" value="P-loop_NTPase"/>
</dbReference>
<proteinExistence type="inferred from homology"/>
<evidence type="ECO:0000256" key="10">
    <source>
        <dbReference type="ARBA" id="ARBA00029774"/>
    </source>
</evidence>
<evidence type="ECO:0000256" key="9">
    <source>
        <dbReference type="ARBA" id="ARBA00022840"/>
    </source>
</evidence>
<dbReference type="PANTHER" id="PTHR17490">
    <property type="entry name" value="SUA5"/>
    <property type="match status" value="1"/>
</dbReference>
<dbReference type="PANTHER" id="PTHR17490:SF16">
    <property type="entry name" value="THREONYLCARBAMOYL-AMP SYNTHASE"/>
    <property type="match status" value="1"/>
</dbReference>
<evidence type="ECO:0000256" key="8">
    <source>
        <dbReference type="ARBA" id="ARBA00022741"/>
    </source>
</evidence>
<evidence type="ECO:0000256" key="3">
    <source>
        <dbReference type="ARBA" id="ARBA00012584"/>
    </source>
</evidence>
<evidence type="ECO:0000256" key="4">
    <source>
        <dbReference type="ARBA" id="ARBA00022490"/>
    </source>
</evidence>
<keyword evidence="5" id="KW-0808">Transferase</keyword>
<evidence type="ECO:0000256" key="2">
    <source>
        <dbReference type="ARBA" id="ARBA00007663"/>
    </source>
</evidence>
<comment type="subcellular location">
    <subcellularLocation>
        <location evidence="1">Cytoplasm</location>
    </subcellularLocation>
</comment>
<comment type="similarity">
    <text evidence="2">Belongs to the SUA5 family.</text>
</comment>
<dbReference type="EC" id="2.7.7.87" evidence="3"/>
<sequence length="406" mass="44703">MRIINLTTTNHQEIISQSLLVLRSGGLVVFPSDTVYGLLADATNSKAVDKLLSFKDRPTGKAISVFVTDKDMAEKYINVNQIAKNVINNLLPGPFTVICRAKKHFTKNQLQKARPYEAKIDNRLLAENDTLGIRIPDYPPVIELVRKFGKPLTATSANTSGKPPVHSVSALTKALSNRKKNLLNLVIDAGNLPKNRPSTVIDTTTGQLKTLRFGDLLPKTGNSLISKSEQQTQKLAQFLGAKLINRSLSRPLVFLLEGDLGAGKTIFAKGLGKTLGVKEEVISPTYTIAYEYKIGPPAGGSKLFITASTHDSLLPSFDIKESSPNITKENILLGKFIHYDLFRIERPEELKGINFLGSFSCGNIYAIEWPERLSAEIISALKNLAEIIYVKIKTVSESEREISWGK</sequence>
<dbReference type="GO" id="GO:0000049">
    <property type="term" value="F:tRNA binding"/>
    <property type="evidence" value="ECO:0007669"/>
    <property type="project" value="TreeGrafter"/>
</dbReference>
<dbReference type="NCBIfam" id="TIGR00057">
    <property type="entry name" value="L-threonylcarbamoyladenylate synthase"/>
    <property type="match status" value="1"/>
</dbReference>
<comment type="caution">
    <text evidence="13">The sequence shown here is derived from an EMBL/GenBank/DDBJ whole genome shotgun (WGS) entry which is preliminary data.</text>
</comment>
<dbReference type="InterPro" id="IPR006070">
    <property type="entry name" value="Sua5-like_dom"/>
</dbReference>
<dbReference type="AlphaFoldDB" id="A0A2M6YR24"/>
<reference evidence="14" key="1">
    <citation type="submission" date="2017-09" db="EMBL/GenBank/DDBJ databases">
        <title>Depth-based differentiation of microbial function through sediment-hosted aquifers and enrichment of novel symbionts in the deep terrestrial subsurface.</title>
        <authorList>
            <person name="Probst A.J."/>
            <person name="Ladd B."/>
            <person name="Jarett J.K."/>
            <person name="Geller-Mcgrath D.E."/>
            <person name="Sieber C.M.K."/>
            <person name="Emerson J.B."/>
            <person name="Anantharaman K."/>
            <person name="Thomas B.C."/>
            <person name="Malmstrom R."/>
            <person name="Stieglmeier M."/>
            <person name="Klingl A."/>
            <person name="Woyke T."/>
            <person name="Ryan C.M."/>
            <person name="Banfield J.F."/>
        </authorList>
    </citation>
    <scope>NUCLEOTIDE SEQUENCE [LARGE SCALE GENOMIC DNA]</scope>
</reference>
<dbReference type="EMBL" id="PEWZ01000114">
    <property type="protein sequence ID" value="PIU34232.1"/>
    <property type="molecule type" value="Genomic_DNA"/>
</dbReference>
<dbReference type="GO" id="GO:0005524">
    <property type="term" value="F:ATP binding"/>
    <property type="evidence" value="ECO:0007669"/>
    <property type="project" value="UniProtKB-KW"/>
</dbReference>
<protein>
    <recommendedName>
        <fullName evidence="10">L-threonylcarbamoyladenylate synthase</fullName>
        <ecNumber evidence="3">2.7.7.87</ecNumber>
    </recommendedName>
    <alternativeName>
        <fullName evidence="10">L-threonylcarbamoyladenylate synthase</fullName>
    </alternativeName>
</protein>
<feature type="domain" description="YrdC-like" evidence="12">
    <location>
        <begin position="12"/>
        <end position="216"/>
    </location>
</feature>
<keyword evidence="4" id="KW-0963">Cytoplasm</keyword>
<keyword evidence="6" id="KW-0819">tRNA processing</keyword>
<accession>A0A2M6YR24</accession>